<dbReference type="InterPro" id="IPR000160">
    <property type="entry name" value="GGDEF_dom"/>
</dbReference>
<feature type="transmembrane region" description="Helical" evidence="1">
    <location>
        <begin position="159"/>
        <end position="177"/>
    </location>
</feature>
<gene>
    <name evidence="3" type="ORF">I6N95_22515</name>
</gene>
<feature type="transmembrane region" description="Helical" evidence="1">
    <location>
        <begin position="130"/>
        <end position="147"/>
    </location>
</feature>
<dbReference type="PANTHER" id="PTHR45138">
    <property type="entry name" value="REGULATORY COMPONENTS OF SENSORY TRANSDUCTION SYSTEM"/>
    <property type="match status" value="1"/>
</dbReference>
<dbReference type="PROSITE" id="PS50887">
    <property type="entry name" value="GGDEF"/>
    <property type="match status" value="1"/>
</dbReference>
<protein>
    <submittedName>
        <fullName evidence="3">Diguanylate cyclase</fullName>
    </submittedName>
</protein>
<dbReference type="PANTHER" id="PTHR45138:SF24">
    <property type="entry name" value="DIGUANYLATE CYCLASE DGCC-RELATED"/>
    <property type="match status" value="1"/>
</dbReference>
<dbReference type="GO" id="GO:0005886">
    <property type="term" value="C:plasma membrane"/>
    <property type="evidence" value="ECO:0007669"/>
    <property type="project" value="TreeGrafter"/>
</dbReference>
<reference evidence="3" key="1">
    <citation type="submission" date="2020-12" db="EMBL/GenBank/DDBJ databases">
        <title>Vagococcus allomyrinae sp. nov. and Enterococcus lavae sp. nov., isolated from the larvae of Allomyrina dichotoma.</title>
        <authorList>
            <person name="Lee S.D."/>
        </authorList>
    </citation>
    <scope>NUCLEOTIDE SEQUENCE</scope>
    <source>
        <strain evidence="3">BWB3-3</strain>
    </source>
</reference>
<dbReference type="Proteomes" id="UP000674938">
    <property type="component" value="Unassembled WGS sequence"/>
</dbReference>
<dbReference type="RefSeq" id="WP_209531655.1">
    <property type="nucleotide sequence ID" value="NZ_JAEEGA010000019.1"/>
</dbReference>
<comment type="caution">
    <text evidence="3">The sequence shown here is derived from an EMBL/GenBank/DDBJ whole genome shotgun (WGS) entry which is preliminary data.</text>
</comment>
<dbReference type="AlphaFoldDB" id="A0A940P9I2"/>
<dbReference type="InterPro" id="IPR050469">
    <property type="entry name" value="Diguanylate_Cyclase"/>
</dbReference>
<keyword evidence="4" id="KW-1185">Reference proteome</keyword>
<feature type="transmembrane region" description="Helical" evidence="1">
    <location>
        <begin position="189"/>
        <end position="211"/>
    </location>
</feature>
<keyword evidence="1" id="KW-1133">Transmembrane helix</keyword>
<feature type="domain" description="GGDEF" evidence="2">
    <location>
        <begin position="254"/>
        <end position="388"/>
    </location>
</feature>
<feature type="transmembrane region" description="Helical" evidence="1">
    <location>
        <begin position="90"/>
        <end position="118"/>
    </location>
</feature>
<dbReference type="Gene3D" id="3.30.70.270">
    <property type="match status" value="1"/>
</dbReference>
<keyword evidence="1" id="KW-0472">Membrane</keyword>
<feature type="transmembrane region" description="Helical" evidence="1">
    <location>
        <begin position="12"/>
        <end position="31"/>
    </location>
</feature>
<proteinExistence type="predicted"/>
<dbReference type="NCBIfam" id="TIGR00254">
    <property type="entry name" value="GGDEF"/>
    <property type="match status" value="1"/>
</dbReference>
<dbReference type="GO" id="GO:1902201">
    <property type="term" value="P:negative regulation of bacterial-type flagellum-dependent cell motility"/>
    <property type="evidence" value="ECO:0007669"/>
    <property type="project" value="TreeGrafter"/>
</dbReference>
<dbReference type="Pfam" id="PF00990">
    <property type="entry name" value="GGDEF"/>
    <property type="match status" value="1"/>
</dbReference>
<evidence type="ECO:0000313" key="3">
    <source>
        <dbReference type="EMBL" id="MBP1043807.1"/>
    </source>
</evidence>
<feature type="transmembrane region" description="Helical" evidence="1">
    <location>
        <begin position="51"/>
        <end position="70"/>
    </location>
</feature>
<dbReference type="GO" id="GO:0043709">
    <property type="term" value="P:cell adhesion involved in single-species biofilm formation"/>
    <property type="evidence" value="ECO:0007669"/>
    <property type="project" value="TreeGrafter"/>
</dbReference>
<keyword evidence="1" id="KW-0812">Transmembrane</keyword>
<evidence type="ECO:0000313" key="4">
    <source>
        <dbReference type="Proteomes" id="UP000674938"/>
    </source>
</evidence>
<dbReference type="CDD" id="cd01949">
    <property type="entry name" value="GGDEF"/>
    <property type="match status" value="1"/>
</dbReference>
<sequence length="411" mass="46080">MFNLSVMNAILTNLSLIIGTYLTFYFAFLYFATKKKSANISLMSYLVFNRASLSALLPMGFVFGFVSFLLSLNQIPILGEHSGVDTRFILIYFAIIFGSKQLGSIAAANLILLTIASYLSGFSKIALDQTFLSVILTIVLLVLSCFIKDRQLTLWQAHLSYLIGYFIIKLVMFSYLTPPLVNLRSLATYILYILIYAFIFFLSAFIIKSAITVSQILQSYKEAATIDSLTKVYNKDAFTFFLDFVANSSQNSSKTLSLSVLDIDNFKSINDTYGHPIGDLALQHLARVLTTIDSDSIHYVCRIGGDEFAVIHDQSPEEAEAYYEKVFEHLQTEAIVLEDHAFLLKISVGLTHFVQSPSFNVDTAVKKADNALYQAKKNGKNQLVVTTSQAYKKRFPNFTFKKKLVADRLAS</sequence>
<evidence type="ECO:0000256" key="1">
    <source>
        <dbReference type="SAM" id="Phobius"/>
    </source>
</evidence>
<dbReference type="InterPro" id="IPR029787">
    <property type="entry name" value="Nucleotide_cyclase"/>
</dbReference>
<dbReference type="SMART" id="SM00267">
    <property type="entry name" value="GGDEF"/>
    <property type="match status" value="1"/>
</dbReference>
<organism evidence="3 4">
    <name type="scientific">Vagococcus allomyrinae</name>
    <dbReference type="NCBI Taxonomy" id="2794353"/>
    <lineage>
        <taxon>Bacteria</taxon>
        <taxon>Bacillati</taxon>
        <taxon>Bacillota</taxon>
        <taxon>Bacilli</taxon>
        <taxon>Lactobacillales</taxon>
        <taxon>Enterococcaceae</taxon>
        <taxon>Vagococcus</taxon>
    </lineage>
</organism>
<evidence type="ECO:0000259" key="2">
    <source>
        <dbReference type="PROSITE" id="PS50887"/>
    </source>
</evidence>
<dbReference type="InterPro" id="IPR043128">
    <property type="entry name" value="Rev_trsase/Diguanyl_cyclase"/>
</dbReference>
<dbReference type="GO" id="GO:0052621">
    <property type="term" value="F:diguanylate cyclase activity"/>
    <property type="evidence" value="ECO:0007669"/>
    <property type="project" value="TreeGrafter"/>
</dbReference>
<dbReference type="EMBL" id="JAEEGA010000019">
    <property type="protein sequence ID" value="MBP1043807.1"/>
    <property type="molecule type" value="Genomic_DNA"/>
</dbReference>
<dbReference type="SUPFAM" id="SSF55073">
    <property type="entry name" value="Nucleotide cyclase"/>
    <property type="match status" value="1"/>
</dbReference>
<name>A0A940P9I2_9ENTE</name>
<accession>A0A940P9I2</accession>